<name>A0ABQ6JXU3_9MICO</name>
<feature type="transmembrane region" description="Helical" evidence="2">
    <location>
        <begin position="296"/>
        <end position="318"/>
    </location>
</feature>
<feature type="domain" description="CAAX prenyl protease 2/Lysostaphin resistance protein A-like" evidence="3">
    <location>
        <begin position="217"/>
        <end position="307"/>
    </location>
</feature>
<evidence type="ECO:0000256" key="1">
    <source>
        <dbReference type="SAM" id="MobiDB-lite"/>
    </source>
</evidence>
<dbReference type="PANTHER" id="PTHR36435:SF1">
    <property type="entry name" value="CAAX AMINO TERMINAL PROTEASE FAMILY PROTEIN"/>
    <property type="match status" value="1"/>
</dbReference>
<feature type="transmembrane region" description="Helical" evidence="2">
    <location>
        <begin position="271"/>
        <end position="289"/>
    </location>
</feature>
<dbReference type="InterPro" id="IPR052710">
    <property type="entry name" value="CAAX_protease"/>
</dbReference>
<dbReference type="Pfam" id="PF02517">
    <property type="entry name" value="Rce1-like"/>
    <property type="match status" value="1"/>
</dbReference>
<proteinExistence type="predicted"/>
<accession>A0ABQ6JXU3</accession>
<protein>
    <submittedName>
        <fullName evidence="4">CAAX amino protease</fullName>
    </submittedName>
</protein>
<feature type="transmembrane region" description="Helical" evidence="2">
    <location>
        <begin position="247"/>
        <end position="265"/>
    </location>
</feature>
<keyword evidence="2" id="KW-1133">Transmembrane helix</keyword>
<comment type="caution">
    <text evidence="4">The sequence shown here is derived from an EMBL/GenBank/DDBJ whole genome shotgun (WGS) entry which is preliminary data.</text>
</comment>
<feature type="compositionally biased region" description="Low complexity" evidence="1">
    <location>
        <begin position="21"/>
        <end position="30"/>
    </location>
</feature>
<reference evidence="5" key="1">
    <citation type="journal article" date="2019" name="Int. J. Syst. Evol. Microbiol.">
        <title>The Global Catalogue of Microorganisms (GCM) 10K type strain sequencing project: providing services to taxonomists for standard genome sequencing and annotation.</title>
        <authorList>
            <consortium name="The Broad Institute Genomics Platform"/>
            <consortium name="The Broad Institute Genome Sequencing Center for Infectious Disease"/>
            <person name="Wu L."/>
            <person name="Ma J."/>
        </authorList>
    </citation>
    <scope>NUCLEOTIDE SEQUENCE [LARGE SCALE GENOMIC DNA]</scope>
    <source>
        <strain evidence="5">NBRC 108755</strain>
    </source>
</reference>
<feature type="region of interest" description="Disordered" evidence="1">
    <location>
        <begin position="1"/>
        <end position="35"/>
    </location>
</feature>
<feature type="transmembrane region" description="Helical" evidence="2">
    <location>
        <begin position="80"/>
        <end position="113"/>
    </location>
</feature>
<keyword evidence="4" id="KW-0645">Protease</keyword>
<gene>
    <name evidence="4" type="ORF">GCM10025869_28550</name>
</gene>
<dbReference type="GO" id="GO:0008233">
    <property type="term" value="F:peptidase activity"/>
    <property type="evidence" value="ECO:0007669"/>
    <property type="project" value="UniProtKB-KW"/>
</dbReference>
<feature type="region of interest" description="Disordered" evidence="1">
    <location>
        <begin position="360"/>
        <end position="383"/>
    </location>
</feature>
<feature type="compositionally biased region" description="Pro residues" evidence="1">
    <location>
        <begin position="369"/>
        <end position="383"/>
    </location>
</feature>
<feature type="transmembrane region" description="Helical" evidence="2">
    <location>
        <begin position="175"/>
        <end position="196"/>
    </location>
</feature>
<dbReference type="RefSeq" id="WP_284301032.1">
    <property type="nucleotide sequence ID" value="NZ_BSVA01000001.1"/>
</dbReference>
<dbReference type="Proteomes" id="UP001157069">
    <property type="component" value="Unassembled WGS sequence"/>
</dbReference>
<evidence type="ECO:0000259" key="3">
    <source>
        <dbReference type="Pfam" id="PF02517"/>
    </source>
</evidence>
<dbReference type="PANTHER" id="PTHR36435">
    <property type="entry name" value="SLR1288 PROTEIN"/>
    <property type="match status" value="1"/>
</dbReference>
<evidence type="ECO:0000313" key="5">
    <source>
        <dbReference type="Proteomes" id="UP001157069"/>
    </source>
</evidence>
<evidence type="ECO:0000256" key="2">
    <source>
        <dbReference type="SAM" id="Phobius"/>
    </source>
</evidence>
<feature type="transmembrane region" description="Helical" evidence="2">
    <location>
        <begin position="330"/>
        <end position="350"/>
    </location>
</feature>
<evidence type="ECO:0000313" key="4">
    <source>
        <dbReference type="EMBL" id="GMA92326.1"/>
    </source>
</evidence>
<dbReference type="EMBL" id="BSVA01000001">
    <property type="protein sequence ID" value="GMA92326.1"/>
    <property type="molecule type" value="Genomic_DNA"/>
</dbReference>
<organism evidence="4 5">
    <name type="scientific">Homoserinibacter gongjuensis</name>
    <dbReference type="NCBI Taxonomy" id="1162968"/>
    <lineage>
        <taxon>Bacteria</taxon>
        <taxon>Bacillati</taxon>
        <taxon>Actinomycetota</taxon>
        <taxon>Actinomycetes</taxon>
        <taxon>Micrococcales</taxon>
        <taxon>Microbacteriaceae</taxon>
        <taxon>Homoserinibacter</taxon>
    </lineage>
</organism>
<sequence>MTWQQGGPQADGNPQGGYPQGGYPQSGYPPAGHPQGGYIPPEAWNGAPAYPGMILPPPVEDPTPYHRLFRTARAYAWWRPLVAVAVFVAFFLVTQVVVAIGWVIVIIASGANLTDFTSIPAVMGQLTDVSNPVSLVLLLGSVAIMLPLVPLAMLCAGLRPVSLRHSVAFRIRWRWMLWCTIPALVITILSTGLSFLGPLFGVPIEPVPVDAGRFTLLAVLIIALVPLQSAAEEYVFRGLVMQTIGAWVKNPWVGIIVSTVIFTVGHTQYEIWGLLSVGVMGLGFAIVVWRTGGLEAGIAFHVVNNVVALLLLASGSLGTTIMSSEGSDPLAPLVQAVFTAGFVLWVELAARRQGISRERPLPPAEVFTSPPPPASPLPPTHTV</sequence>
<keyword evidence="2" id="KW-0812">Transmembrane</keyword>
<keyword evidence="5" id="KW-1185">Reference proteome</keyword>
<keyword evidence="4" id="KW-0378">Hydrolase</keyword>
<dbReference type="InterPro" id="IPR003675">
    <property type="entry name" value="Rce1/LyrA-like_dom"/>
</dbReference>
<keyword evidence="2" id="KW-0472">Membrane</keyword>
<dbReference type="GO" id="GO:0006508">
    <property type="term" value="P:proteolysis"/>
    <property type="evidence" value="ECO:0007669"/>
    <property type="project" value="UniProtKB-KW"/>
</dbReference>
<feature type="transmembrane region" description="Helical" evidence="2">
    <location>
        <begin position="133"/>
        <end position="154"/>
    </location>
</feature>
<feature type="transmembrane region" description="Helical" evidence="2">
    <location>
        <begin position="216"/>
        <end position="235"/>
    </location>
</feature>